<proteinExistence type="predicted"/>
<dbReference type="RefSeq" id="WP_097322988.1">
    <property type="nucleotide sequence ID" value="NZ_OBDY01000013.1"/>
</dbReference>
<dbReference type="GO" id="GO:0051287">
    <property type="term" value="F:NAD binding"/>
    <property type="evidence" value="ECO:0007669"/>
    <property type="project" value="InterPro"/>
</dbReference>
<evidence type="ECO:0000313" key="5">
    <source>
        <dbReference type="Proteomes" id="UP000219612"/>
    </source>
</evidence>
<dbReference type="CDD" id="cd12160">
    <property type="entry name" value="2-Hacid_dh_3"/>
    <property type="match status" value="1"/>
</dbReference>
<keyword evidence="1" id="KW-0560">Oxidoreductase</keyword>
<organism evidence="4 5">
    <name type="scientific">Paractinoplanes atraurantiacus</name>
    <dbReference type="NCBI Taxonomy" id="1036182"/>
    <lineage>
        <taxon>Bacteria</taxon>
        <taxon>Bacillati</taxon>
        <taxon>Actinomycetota</taxon>
        <taxon>Actinomycetes</taxon>
        <taxon>Micromonosporales</taxon>
        <taxon>Micromonosporaceae</taxon>
        <taxon>Paractinoplanes</taxon>
    </lineage>
</organism>
<evidence type="ECO:0000256" key="2">
    <source>
        <dbReference type="ARBA" id="ARBA00023027"/>
    </source>
</evidence>
<dbReference type="InterPro" id="IPR036291">
    <property type="entry name" value="NAD(P)-bd_dom_sf"/>
</dbReference>
<evidence type="ECO:0000256" key="1">
    <source>
        <dbReference type="ARBA" id="ARBA00023002"/>
    </source>
</evidence>
<dbReference type="AlphaFoldDB" id="A0A285IY39"/>
<dbReference type="SUPFAM" id="SSF51735">
    <property type="entry name" value="NAD(P)-binding Rossmann-fold domains"/>
    <property type="match status" value="1"/>
</dbReference>
<dbReference type="GO" id="GO:0016491">
    <property type="term" value="F:oxidoreductase activity"/>
    <property type="evidence" value="ECO:0007669"/>
    <property type="project" value="UniProtKB-KW"/>
</dbReference>
<dbReference type="OrthoDB" id="4324715at2"/>
<reference evidence="5" key="1">
    <citation type="submission" date="2017-09" db="EMBL/GenBank/DDBJ databases">
        <authorList>
            <person name="Varghese N."/>
            <person name="Submissions S."/>
        </authorList>
    </citation>
    <scope>NUCLEOTIDE SEQUENCE [LARGE SCALE GENOMIC DNA]</scope>
    <source>
        <strain evidence="5">CGMCC 4.6857</strain>
    </source>
</reference>
<dbReference type="PANTHER" id="PTHR43333:SF1">
    <property type="entry name" value="D-ISOMER SPECIFIC 2-HYDROXYACID DEHYDROGENASE NAD-BINDING DOMAIN-CONTAINING PROTEIN"/>
    <property type="match status" value="1"/>
</dbReference>
<evidence type="ECO:0000313" key="4">
    <source>
        <dbReference type="EMBL" id="SNY52894.1"/>
    </source>
</evidence>
<dbReference type="Gene3D" id="3.40.50.720">
    <property type="entry name" value="NAD(P)-binding Rossmann-like Domain"/>
    <property type="match status" value="2"/>
</dbReference>
<evidence type="ECO:0000259" key="3">
    <source>
        <dbReference type="Pfam" id="PF02826"/>
    </source>
</evidence>
<keyword evidence="2" id="KW-0520">NAD</keyword>
<keyword evidence="5" id="KW-1185">Reference proteome</keyword>
<accession>A0A285IY39</accession>
<protein>
    <submittedName>
        <fullName evidence="4">Phosphoglycerate dehydrogenase</fullName>
    </submittedName>
</protein>
<dbReference type="EMBL" id="OBDY01000013">
    <property type="protein sequence ID" value="SNY52894.1"/>
    <property type="molecule type" value="Genomic_DNA"/>
</dbReference>
<sequence>MKLLIPDSIALDLALPSDVTTSVYAVDKPLSDDQLDASAVVVWGNPAASLKDMASRLTNVRWVQTLAAGPDAVLAAGFGDDVVITSGTGLHDLTVAEHTLGLTLAAARRLNLLVRAQVGHRWAQELGGNQPVHDPTAFRTLRDAQVVIWGFGGIAATLAPYLTALGATVTGVARTAGTRHGFEVVTEEAFPSLLPRTDVLISILPATSATAHALNASVLALLPPRAWVISVGRGTTVDEAALLAALRSGRLAGAAMDVFETEPLPASSPLWDEPNIIITPHAAGGRPVGAAGLVSANLAAFVAGEPLKNVVSR</sequence>
<name>A0A285IY39_9ACTN</name>
<dbReference type="InterPro" id="IPR006140">
    <property type="entry name" value="D-isomer_DH_NAD-bd"/>
</dbReference>
<dbReference type="Proteomes" id="UP000219612">
    <property type="component" value="Unassembled WGS sequence"/>
</dbReference>
<dbReference type="SUPFAM" id="SSF52283">
    <property type="entry name" value="Formate/glycerate dehydrogenase catalytic domain-like"/>
    <property type="match status" value="1"/>
</dbReference>
<gene>
    <name evidence="4" type="ORF">SAMN05421748_113126</name>
</gene>
<feature type="domain" description="D-isomer specific 2-hydroxyacid dehydrogenase NAD-binding" evidence="3">
    <location>
        <begin position="100"/>
        <end position="283"/>
    </location>
</feature>
<dbReference type="PANTHER" id="PTHR43333">
    <property type="entry name" value="2-HACID_DH_C DOMAIN-CONTAINING PROTEIN"/>
    <property type="match status" value="1"/>
</dbReference>
<dbReference type="Pfam" id="PF02826">
    <property type="entry name" value="2-Hacid_dh_C"/>
    <property type="match status" value="1"/>
</dbReference>